<protein>
    <recommendedName>
        <fullName evidence="3">Lipocalin-like domain-containing protein</fullName>
    </recommendedName>
</protein>
<accession>A0AAP2GLA8</accession>
<evidence type="ECO:0008006" key="3">
    <source>
        <dbReference type="Google" id="ProtNLM"/>
    </source>
</evidence>
<reference evidence="1 2" key="1">
    <citation type="submission" date="2021-05" db="EMBL/GenBank/DDBJ databases">
        <title>A Polyphasic approach of four new species of the genus Ohtaekwangia: Ohtaekwangia histidinii sp. nov., Ohtaekwangia cretensis sp. nov., Ohtaekwangia indiensis sp. nov., Ohtaekwangia reichenbachii sp. nov. from diverse environment.</title>
        <authorList>
            <person name="Octaviana S."/>
        </authorList>
    </citation>
    <scope>NUCLEOTIDE SEQUENCE [LARGE SCALE GENOMIC DNA]</scope>
    <source>
        <strain evidence="1 2">PWU4</strain>
    </source>
</reference>
<organism evidence="1 2">
    <name type="scientific">Chryseosolibacter histidini</name>
    <dbReference type="NCBI Taxonomy" id="2782349"/>
    <lineage>
        <taxon>Bacteria</taxon>
        <taxon>Pseudomonadati</taxon>
        <taxon>Bacteroidota</taxon>
        <taxon>Cytophagia</taxon>
        <taxon>Cytophagales</taxon>
        <taxon>Chryseotaleaceae</taxon>
        <taxon>Chryseosolibacter</taxon>
    </lineage>
</organism>
<evidence type="ECO:0000313" key="1">
    <source>
        <dbReference type="EMBL" id="MBT1695633.1"/>
    </source>
</evidence>
<dbReference type="AlphaFoldDB" id="A0AAP2GLA8"/>
<comment type="caution">
    <text evidence="1">The sequence shown here is derived from an EMBL/GenBank/DDBJ whole genome shotgun (WGS) entry which is preliminary data.</text>
</comment>
<name>A0AAP2GLA8_9BACT</name>
<keyword evidence="2" id="KW-1185">Reference proteome</keyword>
<evidence type="ECO:0000313" key="2">
    <source>
        <dbReference type="Proteomes" id="UP001319200"/>
    </source>
</evidence>
<sequence>MKNIKTLLIISMASALISCEEDDAPSFKKIDFYGKWATTEIVRYKVSTGSCLPGITEHHEYNFYPDVVRWYSRDCADFESDVVMEYTYDGKNTIDVPIMRQQYKIIALGNGTLKLDISSRSGRFATFTLKQICKPIGASCQDSKISNEMTADICGRAGVANWVCQ</sequence>
<dbReference type="RefSeq" id="WP_254160164.1">
    <property type="nucleotide sequence ID" value="NZ_JAHESF010000002.1"/>
</dbReference>
<proteinExistence type="predicted"/>
<dbReference type="Proteomes" id="UP001319200">
    <property type="component" value="Unassembled WGS sequence"/>
</dbReference>
<gene>
    <name evidence="1" type="ORF">KK083_02015</name>
</gene>
<dbReference type="PROSITE" id="PS51257">
    <property type="entry name" value="PROKAR_LIPOPROTEIN"/>
    <property type="match status" value="1"/>
</dbReference>
<dbReference type="EMBL" id="JAHESF010000002">
    <property type="protein sequence ID" value="MBT1695633.1"/>
    <property type="molecule type" value="Genomic_DNA"/>
</dbReference>